<feature type="compositionally biased region" description="Polar residues" evidence="1">
    <location>
        <begin position="1"/>
        <end position="11"/>
    </location>
</feature>
<name>C3YQC7_BRAFL</name>
<gene>
    <name evidence="2" type="ORF">BRAFLDRAFT_104394</name>
</gene>
<feature type="compositionally biased region" description="Low complexity" evidence="1">
    <location>
        <begin position="12"/>
        <end position="23"/>
    </location>
</feature>
<dbReference type="EMBL" id="GG666542">
    <property type="protein sequence ID" value="EEN57457.1"/>
    <property type="molecule type" value="Genomic_DNA"/>
</dbReference>
<evidence type="ECO:0000256" key="1">
    <source>
        <dbReference type="SAM" id="MobiDB-lite"/>
    </source>
</evidence>
<evidence type="ECO:0000313" key="2">
    <source>
        <dbReference type="EMBL" id="EEN57457.1"/>
    </source>
</evidence>
<sequence>MSEGNQQSQAKTGGTTPQQQPQTDWRSIAHAAANIPNTMYVSRAAPMQRVSRRGPTQLRRALHRVGHCIGHRIGHCIASVTASHRSLHRIGRCIASGLSLCRGLSPYLGD</sequence>
<protein>
    <submittedName>
        <fullName evidence="2">Uncharacterized protein</fullName>
    </submittedName>
</protein>
<dbReference type="InParanoid" id="C3YQC7"/>
<dbReference type="AlphaFoldDB" id="C3YQC7"/>
<reference evidence="2" key="1">
    <citation type="journal article" date="2008" name="Nature">
        <title>The amphioxus genome and the evolution of the chordate karyotype.</title>
        <authorList>
            <consortium name="US DOE Joint Genome Institute (JGI-PGF)"/>
            <person name="Putnam N.H."/>
            <person name="Butts T."/>
            <person name="Ferrier D.E.K."/>
            <person name="Furlong R.F."/>
            <person name="Hellsten U."/>
            <person name="Kawashima T."/>
            <person name="Robinson-Rechavi M."/>
            <person name="Shoguchi E."/>
            <person name="Terry A."/>
            <person name="Yu J.-K."/>
            <person name="Benito-Gutierrez E.L."/>
            <person name="Dubchak I."/>
            <person name="Garcia-Fernandez J."/>
            <person name="Gibson-Brown J.J."/>
            <person name="Grigoriev I.V."/>
            <person name="Horton A.C."/>
            <person name="de Jong P.J."/>
            <person name="Jurka J."/>
            <person name="Kapitonov V.V."/>
            <person name="Kohara Y."/>
            <person name="Kuroki Y."/>
            <person name="Lindquist E."/>
            <person name="Lucas S."/>
            <person name="Osoegawa K."/>
            <person name="Pennacchio L.A."/>
            <person name="Salamov A.A."/>
            <person name="Satou Y."/>
            <person name="Sauka-Spengler T."/>
            <person name="Schmutz J."/>
            <person name="Shin-I T."/>
            <person name="Toyoda A."/>
            <person name="Bronner-Fraser M."/>
            <person name="Fujiyama A."/>
            <person name="Holland L.Z."/>
            <person name="Holland P.W.H."/>
            <person name="Satoh N."/>
            <person name="Rokhsar D.S."/>
        </authorList>
    </citation>
    <scope>NUCLEOTIDE SEQUENCE [LARGE SCALE GENOMIC DNA]</scope>
    <source>
        <strain evidence="2">S238N-H82</strain>
        <tissue evidence="2">Testes</tissue>
    </source>
</reference>
<proteinExistence type="predicted"/>
<organism>
    <name type="scientific">Branchiostoma floridae</name>
    <name type="common">Florida lancelet</name>
    <name type="synonym">Amphioxus</name>
    <dbReference type="NCBI Taxonomy" id="7739"/>
    <lineage>
        <taxon>Eukaryota</taxon>
        <taxon>Metazoa</taxon>
        <taxon>Chordata</taxon>
        <taxon>Cephalochordata</taxon>
        <taxon>Leptocardii</taxon>
        <taxon>Amphioxiformes</taxon>
        <taxon>Branchiostomatidae</taxon>
        <taxon>Branchiostoma</taxon>
    </lineage>
</organism>
<feature type="region of interest" description="Disordered" evidence="1">
    <location>
        <begin position="1"/>
        <end position="24"/>
    </location>
</feature>
<accession>C3YQC7</accession>